<feature type="compositionally biased region" description="Basic and acidic residues" evidence="4">
    <location>
        <begin position="796"/>
        <end position="806"/>
    </location>
</feature>
<feature type="compositionally biased region" description="Low complexity" evidence="4">
    <location>
        <begin position="890"/>
        <end position="904"/>
    </location>
</feature>
<dbReference type="PROSITE" id="PS00383">
    <property type="entry name" value="TYR_PHOSPHATASE_1"/>
    <property type="match status" value="1"/>
</dbReference>
<dbReference type="Pfam" id="PF06602">
    <property type="entry name" value="Myotub-related"/>
    <property type="match status" value="1"/>
</dbReference>
<feature type="region of interest" description="Disordered" evidence="4">
    <location>
        <begin position="782"/>
        <end position="823"/>
    </location>
</feature>
<feature type="compositionally biased region" description="Low complexity" evidence="4">
    <location>
        <begin position="810"/>
        <end position="823"/>
    </location>
</feature>
<dbReference type="SUPFAM" id="SSF50729">
    <property type="entry name" value="PH domain-like"/>
    <property type="match status" value="1"/>
</dbReference>
<protein>
    <submittedName>
        <fullName evidence="6">Phosphatases II</fullName>
    </submittedName>
</protein>
<proteinExistence type="inferred from homology"/>
<dbReference type="PANTHER" id="PTHR10807">
    <property type="entry name" value="MYOTUBULARIN-RELATED"/>
    <property type="match status" value="1"/>
</dbReference>
<comment type="similarity">
    <text evidence="1">Belongs to the protein-tyrosine phosphatase family. Non-receptor class myotubularin subfamily.</text>
</comment>
<evidence type="ECO:0000256" key="2">
    <source>
        <dbReference type="PIRSR" id="PIRSR630564-1"/>
    </source>
</evidence>
<dbReference type="Gene3D" id="2.30.29.30">
    <property type="entry name" value="Pleckstrin-homology domain (PH domain)/Phosphotyrosine-binding domain (PTB)"/>
    <property type="match status" value="1"/>
</dbReference>
<feature type="active site" description="Phosphocysteine intermediate" evidence="2">
    <location>
        <position position="398"/>
    </location>
</feature>
<dbReference type="InterPro" id="IPR030564">
    <property type="entry name" value="Myotubularin"/>
</dbReference>
<evidence type="ECO:0000259" key="5">
    <source>
        <dbReference type="PROSITE" id="PS51339"/>
    </source>
</evidence>
<feature type="domain" description="Myotubularin phosphatase" evidence="5">
    <location>
        <begin position="155"/>
        <end position="607"/>
    </location>
</feature>
<feature type="compositionally biased region" description="Low complexity" evidence="4">
    <location>
        <begin position="710"/>
        <end position="725"/>
    </location>
</feature>
<sequence>MIWGLKRRISSSRVLAVLVSAHDHLDFAPSSLYMDAIRVARVEDVFCSKAGNTLRGTVHLTTHHLIFRYDESEKDEMWVPYPLVSLVTRLPQTMYGLNPLTIRTRTFETFTLSFKSEKDIIDVFESVKELTVATSITQLYAFFYTPNPPLEAKSGWSIYSPRTEFGRMGVGTRSKAWRFTDINKDYSFSPTYPSRLVVPTRISDTTLQYAVKYRSKGRIPVLTYLHWANFGSITRSSQPMVGLTSNRSVQDEKLIEAIFHTHRSPESHVPNGPVYGATTTNLIIDARPTTNAVANTAKGAGTENMDHYKDAKKAYLGIDNIHTMRDSLAKVVDALRETELIAASASGNVPGEGAAMPILDRQALRRSGWLRHLVAIMEGTLLIVKNVHVNSSHVLIHCSDGWDRTAQLSALSQICLDPFYRTIHGFQILVEKDWLSFGHKFLDRCGHLSSEKFFLAPTDNGNNPSGAEAAQAFFASVQNRFASQNHLKETSPVFHQFLESVRQVQRQFPERFEFNERFLRQLHHHLYSCQFGTFLCNTEKERRVGEGGPPVCDVTVSVWDFFNSAPEDKLNLNPDYDPSLDSPSRPKPDMGVLMINPKDVRFWNELYGRTDEEMNGRYVVKQAAAELPEFVAPIESAEEDPAILSGTPAIPSPSSTPGSPAGSIAALHRTGSPNPVSAAGITAVPLTSPSKTRHESLRPFDTGPLGSAFISHIPNSNPRSPSPSIRAPPSPRSSSAQPATADLLTAGASGVRSMWGKLSSNASAAFSVVQDTYGSVTQDIKGLSLGGGATGSPERAGGELKSREEISTWSGNRPSSPSRRSSTISYTIGRTTNPWTTNSTTRPAVPSMLVDNPWNSARSSPSELHAGLGPLGGDTPVRGGSQSRVTPTNPLLSEPSPVLPSHSSAPTSTGLFAGPLTADPIPLAVPSTPSELGANQWASASRPSQAQTGSESPPPRPPPAAASDPLGVGL</sequence>
<gene>
    <name evidence="6" type="ORF">BXZ70DRAFT_915516</name>
</gene>
<dbReference type="SUPFAM" id="SSF52799">
    <property type="entry name" value="(Phosphotyrosine protein) phosphatases II"/>
    <property type="match status" value="1"/>
</dbReference>
<evidence type="ECO:0000313" key="7">
    <source>
        <dbReference type="Proteomes" id="UP000813824"/>
    </source>
</evidence>
<dbReference type="InterPro" id="IPR010569">
    <property type="entry name" value="Myotubularin-like_Pase_dom"/>
</dbReference>
<organism evidence="6 7">
    <name type="scientific">Cristinia sonorae</name>
    <dbReference type="NCBI Taxonomy" id="1940300"/>
    <lineage>
        <taxon>Eukaryota</taxon>
        <taxon>Fungi</taxon>
        <taxon>Dikarya</taxon>
        <taxon>Basidiomycota</taxon>
        <taxon>Agaricomycotina</taxon>
        <taxon>Agaricomycetes</taxon>
        <taxon>Agaricomycetidae</taxon>
        <taxon>Agaricales</taxon>
        <taxon>Pleurotineae</taxon>
        <taxon>Stephanosporaceae</taxon>
        <taxon>Cristinia</taxon>
    </lineage>
</organism>
<dbReference type="InterPro" id="IPR011993">
    <property type="entry name" value="PH-like_dom_sf"/>
</dbReference>
<dbReference type="PANTHER" id="PTHR10807:SF128">
    <property type="entry name" value="PHOSPHATIDYLINOSITOL-3,5-BISPHOSPHATE 3-PHOSPHATASE"/>
    <property type="match status" value="1"/>
</dbReference>
<dbReference type="InterPro" id="IPR016130">
    <property type="entry name" value="Tyr_Pase_AS"/>
</dbReference>
<dbReference type="PROSITE" id="PS51339">
    <property type="entry name" value="PPASE_MYOTUBULARIN"/>
    <property type="match status" value="1"/>
</dbReference>
<feature type="compositionally biased region" description="Polar residues" evidence="4">
    <location>
        <begin position="880"/>
        <end position="889"/>
    </location>
</feature>
<evidence type="ECO:0000256" key="1">
    <source>
        <dbReference type="ARBA" id="ARBA00007471"/>
    </source>
</evidence>
<dbReference type="InterPro" id="IPR048994">
    <property type="entry name" value="PH-GRAM_MTMR6-9"/>
</dbReference>
<dbReference type="GO" id="GO:0016020">
    <property type="term" value="C:membrane"/>
    <property type="evidence" value="ECO:0007669"/>
    <property type="project" value="TreeGrafter"/>
</dbReference>
<dbReference type="GO" id="GO:0046856">
    <property type="term" value="P:phosphatidylinositol dephosphorylation"/>
    <property type="evidence" value="ECO:0007669"/>
    <property type="project" value="TreeGrafter"/>
</dbReference>
<reference evidence="6" key="1">
    <citation type="journal article" date="2021" name="New Phytol.">
        <title>Evolutionary innovations through gain and loss of genes in the ectomycorrhizal Boletales.</title>
        <authorList>
            <person name="Wu G."/>
            <person name="Miyauchi S."/>
            <person name="Morin E."/>
            <person name="Kuo A."/>
            <person name="Drula E."/>
            <person name="Varga T."/>
            <person name="Kohler A."/>
            <person name="Feng B."/>
            <person name="Cao Y."/>
            <person name="Lipzen A."/>
            <person name="Daum C."/>
            <person name="Hundley H."/>
            <person name="Pangilinan J."/>
            <person name="Johnson J."/>
            <person name="Barry K."/>
            <person name="LaButti K."/>
            <person name="Ng V."/>
            <person name="Ahrendt S."/>
            <person name="Min B."/>
            <person name="Choi I.G."/>
            <person name="Park H."/>
            <person name="Plett J.M."/>
            <person name="Magnuson J."/>
            <person name="Spatafora J.W."/>
            <person name="Nagy L.G."/>
            <person name="Henrissat B."/>
            <person name="Grigoriev I.V."/>
            <person name="Yang Z.L."/>
            <person name="Xu J."/>
            <person name="Martin F.M."/>
        </authorList>
    </citation>
    <scope>NUCLEOTIDE SEQUENCE</scope>
    <source>
        <strain evidence="6">KKN 215</strain>
    </source>
</reference>
<keyword evidence="7" id="KW-1185">Reference proteome</keyword>
<name>A0A8K0XUC7_9AGAR</name>
<feature type="binding site" evidence="3">
    <location>
        <begin position="295"/>
        <end position="298"/>
    </location>
    <ligand>
        <name>substrate</name>
    </ligand>
</feature>
<evidence type="ECO:0000313" key="6">
    <source>
        <dbReference type="EMBL" id="KAH8106892.1"/>
    </source>
</evidence>
<feature type="region of interest" description="Disordered" evidence="4">
    <location>
        <begin position="643"/>
        <end position="738"/>
    </location>
</feature>
<evidence type="ECO:0000256" key="3">
    <source>
        <dbReference type="PIRSR" id="PIRSR630564-2"/>
    </source>
</evidence>
<evidence type="ECO:0000256" key="4">
    <source>
        <dbReference type="SAM" id="MobiDB-lite"/>
    </source>
</evidence>
<dbReference type="InterPro" id="IPR029021">
    <property type="entry name" value="Prot-tyrosine_phosphatase-like"/>
</dbReference>
<feature type="compositionally biased region" description="Polar residues" evidence="4">
    <location>
        <begin position="853"/>
        <end position="862"/>
    </location>
</feature>
<dbReference type="EMBL" id="JAEVFJ010000002">
    <property type="protein sequence ID" value="KAH8106892.1"/>
    <property type="molecule type" value="Genomic_DNA"/>
</dbReference>
<feature type="compositionally biased region" description="Low complexity" evidence="4">
    <location>
        <begin position="645"/>
        <end position="666"/>
    </location>
</feature>
<accession>A0A8K0XUC7</accession>
<feature type="compositionally biased region" description="Polar residues" evidence="4">
    <location>
        <begin position="936"/>
        <end position="949"/>
    </location>
</feature>
<feature type="binding site" evidence="3">
    <location>
        <begin position="320"/>
        <end position="321"/>
    </location>
    <ligand>
        <name>substrate</name>
    </ligand>
</feature>
<dbReference type="AlphaFoldDB" id="A0A8K0XUC7"/>
<dbReference type="GO" id="GO:0004438">
    <property type="term" value="F:phosphatidylinositol-3-phosphate phosphatase activity"/>
    <property type="evidence" value="ECO:0007669"/>
    <property type="project" value="TreeGrafter"/>
</dbReference>
<comment type="caution">
    <text evidence="6">The sequence shown here is derived from an EMBL/GenBank/DDBJ whole genome shotgun (WGS) entry which is preliminary data.</text>
</comment>
<dbReference type="Proteomes" id="UP000813824">
    <property type="component" value="Unassembled WGS sequence"/>
</dbReference>
<dbReference type="Pfam" id="PF21098">
    <property type="entry name" value="PH-GRAM_MTMR6-like"/>
    <property type="match status" value="1"/>
</dbReference>
<feature type="binding site" evidence="3">
    <location>
        <begin position="398"/>
        <end position="404"/>
    </location>
    <ligand>
        <name>substrate</name>
    </ligand>
</feature>
<dbReference type="CDD" id="cd17666">
    <property type="entry name" value="PTP-MTM-like_fungal"/>
    <property type="match status" value="1"/>
</dbReference>
<dbReference type="GO" id="GO:0005737">
    <property type="term" value="C:cytoplasm"/>
    <property type="evidence" value="ECO:0007669"/>
    <property type="project" value="TreeGrafter"/>
</dbReference>
<feature type="compositionally biased region" description="Low complexity" evidence="4">
    <location>
        <begin position="961"/>
        <end position="970"/>
    </location>
</feature>
<feature type="region of interest" description="Disordered" evidence="4">
    <location>
        <begin position="851"/>
        <end position="970"/>
    </location>
</feature>
<dbReference type="OrthoDB" id="271628at2759"/>